<gene>
    <name evidence="7" type="primary">LOC112285867</name>
    <name evidence="6" type="ORF">PHYPA_011299</name>
</gene>
<dbReference type="STRING" id="3218.A0A2K1K6J3"/>
<dbReference type="PROSITE" id="PS51352">
    <property type="entry name" value="THIOREDOXIN_2"/>
    <property type="match status" value="1"/>
</dbReference>
<dbReference type="FunFam" id="3.40.30.10:FF:000001">
    <property type="entry name" value="Thioredoxin"/>
    <property type="match status" value="1"/>
</dbReference>
<evidence type="ECO:0000256" key="4">
    <source>
        <dbReference type="ARBA" id="ARBA00023284"/>
    </source>
</evidence>
<dbReference type="KEGG" id="ppp:112285867"/>
<dbReference type="OrthoDB" id="19690at2759"/>
<evidence type="ECO:0000313" key="7">
    <source>
        <dbReference type="EnsemblPlants" id="PAC:32966043.CDS.1"/>
    </source>
</evidence>
<dbReference type="FunCoup" id="A0A2K1K6J3">
    <property type="interactions" value="1136"/>
</dbReference>
<evidence type="ECO:0000256" key="1">
    <source>
        <dbReference type="ARBA" id="ARBA00022448"/>
    </source>
</evidence>
<accession>A0A2K1K6J3</accession>
<keyword evidence="8" id="KW-1185">Reference proteome</keyword>
<reference evidence="7" key="3">
    <citation type="submission" date="2020-12" db="UniProtKB">
        <authorList>
            <consortium name="EnsemblPlants"/>
        </authorList>
    </citation>
    <scope>IDENTIFICATION</scope>
</reference>
<evidence type="ECO:0000313" key="8">
    <source>
        <dbReference type="Proteomes" id="UP000006727"/>
    </source>
</evidence>
<feature type="domain" description="Thioredoxin" evidence="5">
    <location>
        <begin position="48"/>
        <end position="185"/>
    </location>
</feature>
<proteinExistence type="predicted"/>
<dbReference type="Proteomes" id="UP000006727">
    <property type="component" value="Chromosome 8"/>
</dbReference>
<dbReference type="EnsemblPlants" id="Pp3c8_8140V3.2">
    <property type="protein sequence ID" value="PAC:32966044.CDS.1"/>
    <property type="gene ID" value="Pp3c8_8140"/>
</dbReference>
<name>A0A2K1K6J3_PHYPA</name>
<dbReference type="EMBL" id="ABEU02000008">
    <property type="protein sequence ID" value="PNR49403.1"/>
    <property type="molecule type" value="Genomic_DNA"/>
</dbReference>
<dbReference type="EnsemblPlants" id="Pp3c8_8140V3.3">
    <property type="protein sequence ID" value="PAC:32966045.CDS.1"/>
    <property type="gene ID" value="Pp3c8_8140"/>
</dbReference>
<dbReference type="AlphaFoldDB" id="A0A2K1K6J3"/>
<dbReference type="PROSITE" id="PS00194">
    <property type="entry name" value="THIOREDOXIN_1"/>
    <property type="match status" value="1"/>
</dbReference>
<dbReference type="Gene3D" id="3.40.30.10">
    <property type="entry name" value="Glutaredoxin"/>
    <property type="match status" value="1"/>
</dbReference>
<keyword evidence="2" id="KW-0249">Electron transport</keyword>
<evidence type="ECO:0000259" key="5">
    <source>
        <dbReference type="PROSITE" id="PS51352"/>
    </source>
</evidence>
<dbReference type="PANTHER" id="PTHR45663:SF22">
    <property type="entry name" value="THIOREDOXIN X, CHLOROPLASTIC"/>
    <property type="match status" value="1"/>
</dbReference>
<dbReference type="InterPro" id="IPR036249">
    <property type="entry name" value="Thioredoxin-like_sf"/>
</dbReference>
<dbReference type="Gramene" id="Pp3c8_8140V3.4">
    <property type="protein sequence ID" value="PAC:32966046.CDS.1"/>
    <property type="gene ID" value="Pp3c8_8140"/>
</dbReference>
<dbReference type="CDD" id="cd02947">
    <property type="entry name" value="TRX_family"/>
    <property type="match status" value="1"/>
</dbReference>
<dbReference type="EnsemblPlants" id="Pp3c8_8140V3.4">
    <property type="protein sequence ID" value="PAC:32966046.CDS.1"/>
    <property type="gene ID" value="Pp3c8_8140"/>
</dbReference>
<dbReference type="SUPFAM" id="SSF52833">
    <property type="entry name" value="Thioredoxin-like"/>
    <property type="match status" value="1"/>
</dbReference>
<dbReference type="PRINTS" id="PR00421">
    <property type="entry name" value="THIOREDOXIN"/>
</dbReference>
<keyword evidence="3" id="KW-1015">Disulfide bond</keyword>
<dbReference type="InterPro" id="IPR013766">
    <property type="entry name" value="Thioredoxin_domain"/>
</dbReference>
<dbReference type="Gramene" id="Pp3c8_8140V3.2">
    <property type="protein sequence ID" value="PAC:32966044.CDS.1"/>
    <property type="gene ID" value="Pp3c8_8140"/>
</dbReference>
<dbReference type="EnsemblPlants" id="Pp3c8_8140V3.1">
    <property type="protein sequence ID" value="PAC:32966043.CDS.1"/>
    <property type="gene ID" value="Pp3c8_8140"/>
</dbReference>
<reference evidence="6 8" key="1">
    <citation type="journal article" date="2008" name="Science">
        <title>The Physcomitrella genome reveals evolutionary insights into the conquest of land by plants.</title>
        <authorList>
            <person name="Rensing S."/>
            <person name="Lang D."/>
            <person name="Zimmer A."/>
            <person name="Terry A."/>
            <person name="Salamov A."/>
            <person name="Shapiro H."/>
            <person name="Nishiyama T."/>
            <person name="Perroud P.-F."/>
            <person name="Lindquist E."/>
            <person name="Kamisugi Y."/>
            <person name="Tanahashi T."/>
            <person name="Sakakibara K."/>
            <person name="Fujita T."/>
            <person name="Oishi K."/>
            <person name="Shin-I T."/>
            <person name="Kuroki Y."/>
            <person name="Toyoda A."/>
            <person name="Suzuki Y."/>
            <person name="Hashimoto A."/>
            <person name="Yamaguchi K."/>
            <person name="Sugano A."/>
            <person name="Kohara Y."/>
            <person name="Fujiyama A."/>
            <person name="Anterola A."/>
            <person name="Aoki S."/>
            <person name="Ashton N."/>
            <person name="Barbazuk W.B."/>
            <person name="Barker E."/>
            <person name="Bennetzen J."/>
            <person name="Bezanilla M."/>
            <person name="Blankenship R."/>
            <person name="Cho S.H."/>
            <person name="Dutcher S."/>
            <person name="Estelle M."/>
            <person name="Fawcett J.A."/>
            <person name="Gundlach H."/>
            <person name="Hanada K."/>
            <person name="Heyl A."/>
            <person name="Hicks K.A."/>
            <person name="Hugh J."/>
            <person name="Lohr M."/>
            <person name="Mayer K."/>
            <person name="Melkozernov A."/>
            <person name="Murata T."/>
            <person name="Nelson D."/>
            <person name="Pils B."/>
            <person name="Prigge M."/>
            <person name="Reiss B."/>
            <person name="Renner T."/>
            <person name="Rombauts S."/>
            <person name="Rushton P."/>
            <person name="Sanderfoot A."/>
            <person name="Schween G."/>
            <person name="Shiu S.-H."/>
            <person name="Stueber K."/>
            <person name="Theodoulou F.L."/>
            <person name="Tu H."/>
            <person name="Van de Peer Y."/>
            <person name="Verrier P.J."/>
            <person name="Waters E."/>
            <person name="Wood A."/>
            <person name="Yang L."/>
            <person name="Cove D."/>
            <person name="Cuming A."/>
            <person name="Hasebe M."/>
            <person name="Lucas S."/>
            <person name="Mishler D.B."/>
            <person name="Reski R."/>
            <person name="Grigoriev I."/>
            <person name="Quatrano R.S."/>
            <person name="Boore J.L."/>
        </authorList>
    </citation>
    <scope>NUCLEOTIDE SEQUENCE [LARGE SCALE GENOMIC DNA]</scope>
    <source>
        <strain evidence="7 8">cv. Gransden 2004</strain>
    </source>
</reference>
<dbReference type="GO" id="GO:0015035">
    <property type="term" value="F:protein-disulfide reductase activity"/>
    <property type="evidence" value="ECO:0000318"/>
    <property type="project" value="GO_Central"/>
</dbReference>
<dbReference type="Gramene" id="Pp3c8_8140V3.1">
    <property type="protein sequence ID" value="PAC:32966043.CDS.1"/>
    <property type="gene ID" value="Pp3c8_8140"/>
</dbReference>
<dbReference type="Gramene" id="Pp3c8_8140V3.3">
    <property type="protein sequence ID" value="PAC:32966045.CDS.1"/>
    <property type="gene ID" value="Pp3c8_8140"/>
</dbReference>
<keyword evidence="4" id="KW-0676">Redox-active center</keyword>
<dbReference type="Pfam" id="PF00085">
    <property type="entry name" value="Thioredoxin"/>
    <property type="match status" value="1"/>
</dbReference>
<evidence type="ECO:0000256" key="2">
    <source>
        <dbReference type="ARBA" id="ARBA00022982"/>
    </source>
</evidence>
<sequence>MLTSSQAVVSRAGAVSSGLVRNNCCEAGCRVSAQIPVLGSGGLRQVSWRWQGPASCGSLRAMVSKGSQRISIFGVRCKVISVNQDNFDAEVRQSKEPVLVDFWANWCGPCKLVASSMDTIDRKYDGKLKVVKVETDPNPTLVEEYKVYGLPTLIMFADGKPIPGGRYEGAISLAKIESMLKKCLPSLTAA</sequence>
<protein>
    <recommendedName>
        <fullName evidence="5">Thioredoxin domain-containing protein</fullName>
    </recommendedName>
</protein>
<dbReference type="PANTHER" id="PTHR45663">
    <property type="entry name" value="GEO12009P1"/>
    <property type="match status" value="1"/>
</dbReference>
<reference evidence="6 8" key="2">
    <citation type="journal article" date="2018" name="Plant J.">
        <title>The Physcomitrella patens chromosome-scale assembly reveals moss genome structure and evolution.</title>
        <authorList>
            <person name="Lang D."/>
            <person name="Ullrich K.K."/>
            <person name="Murat F."/>
            <person name="Fuchs J."/>
            <person name="Jenkins J."/>
            <person name="Haas F.B."/>
            <person name="Piednoel M."/>
            <person name="Gundlach H."/>
            <person name="Van Bel M."/>
            <person name="Meyberg R."/>
            <person name="Vives C."/>
            <person name="Morata J."/>
            <person name="Symeonidi A."/>
            <person name="Hiss M."/>
            <person name="Muchero W."/>
            <person name="Kamisugi Y."/>
            <person name="Saleh O."/>
            <person name="Blanc G."/>
            <person name="Decker E.L."/>
            <person name="van Gessel N."/>
            <person name="Grimwood J."/>
            <person name="Hayes R.D."/>
            <person name="Graham S.W."/>
            <person name="Gunter L.E."/>
            <person name="McDaniel S.F."/>
            <person name="Hoernstein S.N.W."/>
            <person name="Larsson A."/>
            <person name="Li F.W."/>
            <person name="Perroud P.F."/>
            <person name="Phillips J."/>
            <person name="Ranjan P."/>
            <person name="Rokshar D.S."/>
            <person name="Rothfels C.J."/>
            <person name="Schneider L."/>
            <person name="Shu S."/>
            <person name="Stevenson D.W."/>
            <person name="Thummler F."/>
            <person name="Tillich M."/>
            <person name="Villarreal Aguilar J.C."/>
            <person name="Widiez T."/>
            <person name="Wong G.K."/>
            <person name="Wymore A."/>
            <person name="Zhang Y."/>
            <person name="Zimmer A.D."/>
            <person name="Quatrano R.S."/>
            <person name="Mayer K.F.X."/>
            <person name="Goodstein D."/>
            <person name="Casacuberta J.M."/>
            <person name="Vandepoele K."/>
            <person name="Reski R."/>
            <person name="Cuming A.C."/>
            <person name="Tuskan G.A."/>
            <person name="Maumus F."/>
            <person name="Salse J."/>
            <person name="Schmutz J."/>
            <person name="Rensing S.A."/>
        </authorList>
    </citation>
    <scope>NUCLEOTIDE SEQUENCE [LARGE SCALE GENOMIC DNA]</scope>
    <source>
        <strain evidence="7 8">cv. Gransden 2004</strain>
    </source>
</reference>
<dbReference type="GeneID" id="112285867"/>
<dbReference type="GO" id="GO:0005737">
    <property type="term" value="C:cytoplasm"/>
    <property type="evidence" value="ECO:0000318"/>
    <property type="project" value="GO_Central"/>
</dbReference>
<dbReference type="InterPro" id="IPR017937">
    <property type="entry name" value="Thioredoxin_CS"/>
</dbReference>
<dbReference type="PaxDb" id="3218-PP1S8_193V6.1"/>
<dbReference type="RefSeq" id="XP_073392038.1">
    <property type="nucleotide sequence ID" value="XM_073535937.1"/>
</dbReference>
<evidence type="ECO:0000256" key="3">
    <source>
        <dbReference type="ARBA" id="ARBA00023157"/>
    </source>
</evidence>
<evidence type="ECO:0000313" key="6">
    <source>
        <dbReference type="EMBL" id="PNR49403.1"/>
    </source>
</evidence>
<organism evidence="6">
    <name type="scientific">Physcomitrium patens</name>
    <name type="common">Spreading-leaved earth moss</name>
    <name type="synonym">Physcomitrella patens</name>
    <dbReference type="NCBI Taxonomy" id="3218"/>
    <lineage>
        <taxon>Eukaryota</taxon>
        <taxon>Viridiplantae</taxon>
        <taxon>Streptophyta</taxon>
        <taxon>Embryophyta</taxon>
        <taxon>Bryophyta</taxon>
        <taxon>Bryophytina</taxon>
        <taxon>Bryopsida</taxon>
        <taxon>Funariidae</taxon>
        <taxon>Funariales</taxon>
        <taxon>Funariaceae</taxon>
        <taxon>Physcomitrium</taxon>
    </lineage>
</organism>
<dbReference type="RefSeq" id="XP_024382942.1">
    <property type="nucleotide sequence ID" value="XM_024527174.2"/>
</dbReference>
<dbReference type="OMA" id="NNCCEAG"/>
<keyword evidence="1" id="KW-0813">Transport</keyword>